<dbReference type="CDD" id="cd11356">
    <property type="entry name" value="AmyAc_Sucrose_phosphorylase-like_1"/>
    <property type="match status" value="1"/>
</dbReference>
<dbReference type="InterPro" id="IPR013780">
    <property type="entry name" value="Glyco_hydro_b"/>
</dbReference>
<dbReference type="GO" id="GO:0016798">
    <property type="term" value="F:hydrolase activity, acting on glycosyl bonds"/>
    <property type="evidence" value="ECO:0007669"/>
    <property type="project" value="UniProtKB-KW"/>
</dbReference>
<protein>
    <recommendedName>
        <fullName evidence="4">Sucrose phosphorylase</fullName>
        <ecNumber evidence="4">2.4.1.7</ecNumber>
    </recommendedName>
    <alternativeName>
        <fullName evidence="4">Sucrose glucosyltransferase</fullName>
    </alternativeName>
</protein>
<dbReference type="InterPro" id="IPR045857">
    <property type="entry name" value="O16G_dom_2"/>
</dbReference>
<keyword evidence="3" id="KW-0326">Glycosidase</keyword>
<dbReference type="KEGG" id="pdec:H1Q58_07990"/>
<keyword evidence="3" id="KW-0378">Hydrolase</keyword>
<evidence type="ECO:0000256" key="1">
    <source>
        <dbReference type="ARBA" id="ARBA00022676"/>
    </source>
</evidence>
<evidence type="ECO:0000256" key="4">
    <source>
        <dbReference type="PIRNR" id="PIRNR003059"/>
    </source>
</evidence>
<dbReference type="InterPro" id="IPR006047">
    <property type="entry name" value="GH13_cat_dom"/>
</dbReference>
<dbReference type="PANTHER" id="PTHR10357">
    <property type="entry name" value="ALPHA-AMYLASE FAMILY MEMBER"/>
    <property type="match status" value="1"/>
</dbReference>
<dbReference type="RefSeq" id="WP_182093336.1">
    <property type="nucleotide sequence ID" value="NZ_CP059540.1"/>
</dbReference>
<dbReference type="InterPro" id="IPR033746">
    <property type="entry name" value="GGa_phosphorylase"/>
</dbReference>
<feature type="binding site" evidence="5">
    <location>
        <position position="450"/>
    </location>
    <ligand>
        <name>substrate</name>
    </ligand>
</feature>
<dbReference type="InterPro" id="IPR032091">
    <property type="entry name" value="Malt_amylase-like_C"/>
</dbReference>
<dbReference type="InterPro" id="IPR016377">
    <property type="entry name" value="Sucrose_GGa_phosphorylase-rel"/>
</dbReference>
<keyword evidence="1 4" id="KW-0328">Glycosyltransferase</keyword>
<proteinExistence type="inferred from homology"/>
<keyword evidence="2 4" id="KW-0808">Transferase</keyword>
<keyword evidence="8" id="KW-1185">Reference proteome</keyword>
<evidence type="ECO:0000256" key="5">
    <source>
        <dbReference type="PIRSR" id="PIRSR003059-2"/>
    </source>
</evidence>
<comment type="similarity">
    <text evidence="4">Belongs to the glycosyl hydrolase 13 family. Sucrose phosphorylase subfamily.</text>
</comment>
<evidence type="ECO:0000313" key="7">
    <source>
        <dbReference type="EMBL" id="QMT18885.1"/>
    </source>
</evidence>
<dbReference type="EC" id="2.4.1.7" evidence="4"/>
<gene>
    <name evidence="7" type="ORF">H1Q58_07990</name>
</gene>
<dbReference type="EMBL" id="CP059540">
    <property type="protein sequence ID" value="QMT18885.1"/>
    <property type="molecule type" value="Genomic_DNA"/>
</dbReference>
<feature type="binding site" evidence="5">
    <location>
        <begin position="234"/>
        <end position="236"/>
    </location>
    <ligand>
        <name>substrate</name>
    </ligand>
</feature>
<dbReference type="Proteomes" id="UP000514716">
    <property type="component" value="Chromosome"/>
</dbReference>
<evidence type="ECO:0000256" key="3">
    <source>
        <dbReference type="ARBA" id="ARBA00023295"/>
    </source>
</evidence>
<feature type="binding site" evidence="5">
    <location>
        <begin position="344"/>
        <end position="345"/>
    </location>
    <ligand>
        <name>substrate</name>
    </ligand>
</feature>
<evidence type="ECO:0000256" key="2">
    <source>
        <dbReference type="ARBA" id="ARBA00022679"/>
    </source>
</evidence>
<dbReference type="InterPro" id="IPR017853">
    <property type="entry name" value="GH"/>
</dbReference>
<dbReference type="SUPFAM" id="SSF51445">
    <property type="entry name" value="(Trans)glycosidases"/>
    <property type="match status" value="1"/>
</dbReference>
<dbReference type="Gene3D" id="3.20.20.80">
    <property type="entry name" value="Glycosidases"/>
    <property type="match status" value="1"/>
</dbReference>
<dbReference type="PANTHER" id="PTHR10357:SF214">
    <property type="entry name" value="GLUCOSYLGLYCERATE PHOSPHORYLASE"/>
    <property type="match status" value="1"/>
</dbReference>
<dbReference type="GO" id="GO:0005975">
    <property type="term" value="P:carbohydrate metabolic process"/>
    <property type="evidence" value="ECO:0007669"/>
    <property type="project" value="InterPro"/>
</dbReference>
<dbReference type="GO" id="GO:0009018">
    <property type="term" value="F:sucrose phosphorylase activity"/>
    <property type="evidence" value="ECO:0007669"/>
    <property type="project" value="UniProtKB-EC"/>
</dbReference>
<feature type="binding site" evidence="5">
    <location>
        <position position="141"/>
    </location>
    <ligand>
        <name>substrate</name>
    </ligand>
</feature>
<evidence type="ECO:0000259" key="6">
    <source>
        <dbReference type="SMART" id="SM00642"/>
    </source>
</evidence>
<comment type="catalytic activity">
    <reaction evidence="4">
        <text>sucrose + phosphate = D-fructose + alpha-D-glucose 1-phosphate</text>
        <dbReference type="Rhea" id="RHEA:24048"/>
        <dbReference type="ChEBI" id="CHEBI:17992"/>
        <dbReference type="ChEBI" id="CHEBI:37721"/>
        <dbReference type="ChEBI" id="CHEBI:43474"/>
        <dbReference type="ChEBI" id="CHEBI:58601"/>
        <dbReference type="EC" id="2.4.1.7"/>
    </reaction>
</comment>
<dbReference type="PIRSF" id="PIRSF003059">
    <property type="entry name" value="Sucrose_phosphorylase"/>
    <property type="match status" value="1"/>
</dbReference>
<feature type="binding site" evidence="5">
    <location>
        <position position="103"/>
    </location>
    <ligand>
        <name>substrate</name>
    </ligand>
</feature>
<accession>A0A7D7SJF7</accession>
<dbReference type="Gene3D" id="3.90.400.10">
    <property type="entry name" value="Oligo-1,6-glucosidase, Domain 2"/>
    <property type="match status" value="1"/>
</dbReference>
<dbReference type="AlphaFoldDB" id="A0A7D7SJF7"/>
<feature type="domain" description="Glycosyl hydrolase family 13 catalytic" evidence="6">
    <location>
        <begin position="56"/>
        <end position="487"/>
    </location>
</feature>
<dbReference type="SUPFAM" id="SSF51011">
    <property type="entry name" value="Glycosyl hydrolase domain"/>
    <property type="match status" value="1"/>
</dbReference>
<organism evidence="7 8">
    <name type="scientific">Planococcus maritimus</name>
    <dbReference type="NCBI Taxonomy" id="192421"/>
    <lineage>
        <taxon>Bacteria</taxon>
        <taxon>Bacillati</taxon>
        <taxon>Bacillota</taxon>
        <taxon>Bacilli</taxon>
        <taxon>Bacillales</taxon>
        <taxon>Caryophanaceae</taxon>
        <taxon>Planococcus</taxon>
    </lineage>
</organism>
<sequence length="582" mass="66564">MSMNQPIMDSMKEKLKFVYGANTADYIADDIKELMKNYRDLVPPQEDRGDFVSEKDVLLISYGDTISQPGEVPLQSLREFLQNHLEDTITGVHVLPFYPFSSDDGFSVTDYFTVNPELGEWKDIEGLAEDFDVMFDAVINHISAGSEWFQSYLKGDAQYQGFFTEADPEADYSQVTRPRALPLLTKFETAEGPKFIWTTFSEDQIDLNYRNPKLFLKMIELLLFYISKGAKLIRLDAIGFMWKESGTNCIHLDETHKLIQVMRDIVDMLAPDTILVTETNVPHKDNISYFGNGYNEARMVYQFPLPPLTLHTFLTGNTKHIHQWAHTMEETTPSTTFFNFLASHDGIGMRPAEGILANEEVNFLVRKAEEFGGNVSYKDNGDGTKSPYELNINYFDALSHPEDPDETKVKRFIAAQSLLLSMAGVPGIYLHSLLGSRNYTEGVEKTGRFRSINREKLNRENLEAELADPSSIRHQVLSQMKQMIELRKRESAFHPNSFQEILFLKDEVFSMVRTNRIHEEEKIVVLINVTNHAQELEVPIEQNAQTVRDLVAGDRLPITQNKVKTRLEPYQVMWLKPGGGQK</sequence>
<reference evidence="7 8" key="1">
    <citation type="submission" date="2020-07" db="EMBL/GenBank/DDBJ databases">
        <title>Screening of a cold-adapted Planococcus bacterium producing protease in traditional shrimp paste and protease identification by genome sequencing.</title>
        <authorList>
            <person name="Gao R."/>
            <person name="Leng W."/>
            <person name="Chu Q."/>
            <person name="Wu X."/>
            <person name="Liu H."/>
            <person name="Li X."/>
        </authorList>
    </citation>
    <scope>NUCLEOTIDE SEQUENCE [LARGE SCALE GENOMIC DNA]</scope>
    <source>
        <strain evidence="7 8">XJ11</strain>
    </source>
</reference>
<dbReference type="SMART" id="SM00642">
    <property type="entry name" value="Aamy"/>
    <property type="match status" value="1"/>
</dbReference>
<dbReference type="Gene3D" id="2.60.40.1180">
    <property type="entry name" value="Golgi alpha-mannosidase II"/>
    <property type="match status" value="1"/>
</dbReference>
<dbReference type="Pfam" id="PF16657">
    <property type="entry name" value="Malt_amylase_C"/>
    <property type="match status" value="1"/>
</dbReference>
<name>A0A7D7SJF7_PLAMR</name>
<dbReference type="Pfam" id="PF00128">
    <property type="entry name" value="Alpha-amylase"/>
    <property type="match status" value="1"/>
</dbReference>
<evidence type="ECO:0000313" key="8">
    <source>
        <dbReference type="Proteomes" id="UP000514716"/>
    </source>
</evidence>